<dbReference type="PANTHER" id="PTHR43221">
    <property type="entry name" value="PROTEASE HTPX"/>
    <property type="match status" value="1"/>
</dbReference>
<dbReference type="Gene3D" id="3.30.2010.10">
    <property type="entry name" value="Metalloproteases ('zincins'), catalytic domain"/>
    <property type="match status" value="1"/>
</dbReference>
<evidence type="ECO:0000256" key="5">
    <source>
        <dbReference type="ARBA" id="ARBA00022692"/>
    </source>
</evidence>
<evidence type="ECO:0000256" key="2">
    <source>
        <dbReference type="ARBA" id="ARBA00004651"/>
    </source>
</evidence>
<dbReference type="CDD" id="cd07338">
    <property type="entry name" value="M48B_HtpX_like"/>
    <property type="match status" value="1"/>
</dbReference>
<organism evidence="15">
    <name type="scientific">Leptolyngbya sp. NK1-12</name>
    <dbReference type="NCBI Taxonomy" id="2547451"/>
    <lineage>
        <taxon>Bacteria</taxon>
        <taxon>Bacillati</taxon>
        <taxon>Cyanobacteriota</taxon>
        <taxon>Cyanophyceae</taxon>
        <taxon>Leptolyngbyales</taxon>
        <taxon>Leptolyngbyaceae</taxon>
        <taxon>Leptolyngbya group</taxon>
        <taxon>Leptolyngbya</taxon>
    </lineage>
</organism>
<comment type="subcellular location">
    <subcellularLocation>
        <location evidence="2">Cell membrane</location>
        <topology evidence="2">Multi-pass membrane protein</topology>
    </subcellularLocation>
</comment>
<dbReference type="SUPFAM" id="SSF48452">
    <property type="entry name" value="TPR-like"/>
    <property type="match status" value="1"/>
</dbReference>
<accession>A0AA96WJI8</accession>
<dbReference type="PANTHER" id="PTHR43221:SF1">
    <property type="entry name" value="PROTEASE HTPX"/>
    <property type="match status" value="1"/>
</dbReference>
<name>A0AA96WJI8_9CYAN</name>
<dbReference type="GO" id="GO:0004222">
    <property type="term" value="F:metalloendopeptidase activity"/>
    <property type="evidence" value="ECO:0007669"/>
    <property type="project" value="InterPro"/>
</dbReference>
<keyword evidence="7" id="KW-0378">Hydrolase</keyword>
<evidence type="ECO:0000256" key="12">
    <source>
        <dbReference type="SAM" id="MobiDB-lite"/>
    </source>
</evidence>
<dbReference type="EMBL" id="CP053586">
    <property type="protein sequence ID" value="WNZ26708.1"/>
    <property type="molecule type" value="Genomic_DNA"/>
</dbReference>
<keyword evidence="9 13" id="KW-1133">Transmembrane helix</keyword>
<reference evidence="15" key="1">
    <citation type="submission" date="2020-05" db="EMBL/GenBank/DDBJ databases">
        <authorList>
            <person name="Zhu T."/>
            <person name="Keshari N."/>
            <person name="Lu X."/>
        </authorList>
    </citation>
    <scope>NUCLEOTIDE SEQUENCE</scope>
    <source>
        <strain evidence="15">NK1-12</strain>
    </source>
</reference>
<feature type="compositionally biased region" description="Low complexity" evidence="12">
    <location>
        <begin position="118"/>
        <end position="130"/>
    </location>
</feature>
<evidence type="ECO:0000256" key="10">
    <source>
        <dbReference type="ARBA" id="ARBA00023049"/>
    </source>
</evidence>
<dbReference type="GO" id="GO:0046872">
    <property type="term" value="F:metal ion binding"/>
    <property type="evidence" value="ECO:0007669"/>
    <property type="project" value="UniProtKB-KW"/>
</dbReference>
<gene>
    <name evidence="15" type="ORF">HJG54_20145</name>
</gene>
<evidence type="ECO:0000256" key="8">
    <source>
        <dbReference type="ARBA" id="ARBA00022833"/>
    </source>
</evidence>
<feature type="transmembrane region" description="Helical" evidence="13">
    <location>
        <begin position="188"/>
        <end position="213"/>
    </location>
</feature>
<keyword evidence="5 13" id="KW-0812">Transmembrane</keyword>
<dbReference type="InterPro" id="IPR001915">
    <property type="entry name" value="Peptidase_M48"/>
</dbReference>
<keyword evidence="3" id="KW-1003">Cell membrane</keyword>
<evidence type="ECO:0000256" key="4">
    <source>
        <dbReference type="ARBA" id="ARBA00022670"/>
    </source>
</evidence>
<evidence type="ECO:0000256" key="3">
    <source>
        <dbReference type="ARBA" id="ARBA00022475"/>
    </source>
</evidence>
<dbReference type="Gene3D" id="1.25.40.10">
    <property type="entry name" value="Tetratricopeptide repeat domain"/>
    <property type="match status" value="1"/>
</dbReference>
<dbReference type="AlphaFoldDB" id="A0AA96WJI8"/>
<evidence type="ECO:0000256" key="1">
    <source>
        <dbReference type="ARBA" id="ARBA00001947"/>
    </source>
</evidence>
<dbReference type="GO" id="GO:0006508">
    <property type="term" value="P:proteolysis"/>
    <property type="evidence" value="ECO:0007669"/>
    <property type="project" value="UniProtKB-KW"/>
</dbReference>
<feature type="transmembrane region" description="Helical" evidence="13">
    <location>
        <begin position="540"/>
        <end position="560"/>
    </location>
</feature>
<feature type="transmembrane region" description="Helical" evidence="13">
    <location>
        <begin position="306"/>
        <end position="326"/>
    </location>
</feature>
<protein>
    <submittedName>
        <fullName evidence="15">M48 family metalloprotease</fullName>
    </submittedName>
</protein>
<comment type="cofactor">
    <cofactor evidence="1">
        <name>Zn(2+)</name>
        <dbReference type="ChEBI" id="CHEBI:29105"/>
    </cofactor>
</comment>
<evidence type="ECO:0000313" key="15">
    <source>
        <dbReference type="EMBL" id="WNZ26708.1"/>
    </source>
</evidence>
<dbReference type="GO" id="GO:0005886">
    <property type="term" value="C:plasma membrane"/>
    <property type="evidence" value="ECO:0007669"/>
    <property type="project" value="UniProtKB-SubCell"/>
</dbReference>
<feature type="transmembrane region" description="Helical" evidence="13">
    <location>
        <begin position="153"/>
        <end position="176"/>
    </location>
</feature>
<keyword evidence="10 15" id="KW-0482">Metalloprotease</keyword>
<dbReference type="InterPro" id="IPR011990">
    <property type="entry name" value="TPR-like_helical_dom_sf"/>
</dbReference>
<feature type="transmembrane region" description="Helical" evidence="13">
    <location>
        <begin position="510"/>
        <end position="534"/>
    </location>
</feature>
<evidence type="ECO:0000256" key="9">
    <source>
        <dbReference type="ARBA" id="ARBA00022989"/>
    </source>
</evidence>
<evidence type="ECO:0000256" key="6">
    <source>
        <dbReference type="ARBA" id="ARBA00022723"/>
    </source>
</evidence>
<evidence type="ECO:0000256" key="7">
    <source>
        <dbReference type="ARBA" id="ARBA00022801"/>
    </source>
</evidence>
<feature type="region of interest" description="Disordered" evidence="12">
    <location>
        <begin position="99"/>
        <end position="139"/>
    </location>
</feature>
<proteinExistence type="predicted"/>
<dbReference type="Pfam" id="PF01435">
    <property type="entry name" value="Peptidase_M48"/>
    <property type="match status" value="1"/>
</dbReference>
<feature type="domain" description="Peptidase M48" evidence="14">
    <location>
        <begin position="233"/>
        <end position="478"/>
    </location>
</feature>
<feature type="transmembrane region" description="Helical" evidence="13">
    <location>
        <begin position="685"/>
        <end position="705"/>
    </location>
</feature>
<evidence type="ECO:0000256" key="11">
    <source>
        <dbReference type="ARBA" id="ARBA00023136"/>
    </source>
</evidence>
<keyword evidence="4" id="KW-0645">Protease</keyword>
<sequence length="707" mass="77668">MPSEAAAILAAGNKALKQGQYAEAVEKLEAFCYGTDSSFKDYEQAQTWLAKAYRHNHQIEQSIALCRTLVSSEKPFIKIWAEQYLQAMAPSVPAADAAAAATAATETQSNHSPESGKPSSAQSATAAPSTIPKARRSKQRGVKLAMKGVASNLTLASGVTIVLLCGMVLAATLNLLLIQGADDPTSGLISAILITIIFNLAMFLLGPIIMDLVQKLIYDTRWVSLSEIERRSPESAKVIRRVCQQHHIQTPRLGIIDDENPTAFTYGSFPNSARLVVSQGLFTYLDDDEAATVYAHELGHIVHWDFAVMTLASTLVQVCYLIYTYARAIADQLGDSDSAKKVKGGIQSAVILAYIFYIVGEYLLLYLSRTREYYADHFAAEVTGNPNGLSRALVKIAYGILEEGKRSDKPSKVLQGTRALGISDPRSASMTGTAYRVAAEPEKVGRVFLWDMFNPWAWWMELNSTHPLTGKRVRALTTYAEQLGLDSEFDMARMIREGRTLNKRKLHGSFMLDILLFWAEWLGGLAGLALGIALLKSGTIQFFVLPPMLMLLGFGIGLLLKTWVMYPSLHRAPEMDVLLLMSDPYASPLRGKPVQLAGQIIGRGDSGSRFGSDLKLQDPTGLIYLHYASRFGPLGNFLFGMSQAASFVNQEVAVTGWFRRGVMPWVDMTLMTCPNKWNVSSHHRFWALLLAIGAIILAFTLPILIPT</sequence>
<keyword evidence="11 13" id="KW-0472">Membrane</keyword>
<evidence type="ECO:0000256" key="13">
    <source>
        <dbReference type="SAM" id="Phobius"/>
    </source>
</evidence>
<dbReference type="InterPro" id="IPR050083">
    <property type="entry name" value="HtpX_protease"/>
</dbReference>
<keyword evidence="6" id="KW-0479">Metal-binding</keyword>
<feature type="transmembrane region" description="Helical" evidence="13">
    <location>
        <begin position="346"/>
        <end position="367"/>
    </location>
</feature>
<keyword evidence="8" id="KW-0862">Zinc</keyword>
<evidence type="ECO:0000259" key="14">
    <source>
        <dbReference type="Pfam" id="PF01435"/>
    </source>
</evidence>